<reference evidence="2 3" key="1">
    <citation type="submission" date="2020-07" db="EMBL/GenBank/DDBJ databases">
        <title>Taxonomic revisions and descriptions of new bacterial species based on genomic comparisons in the high-G+C-content subgroup of the family Alcaligenaceae.</title>
        <authorList>
            <person name="Szabo A."/>
            <person name="Felfoldi T."/>
        </authorList>
    </citation>
    <scope>NUCLEOTIDE SEQUENCE [LARGE SCALE GENOMIC DNA]</scope>
    <source>
        <strain evidence="2 3">DSM 25264</strain>
    </source>
</reference>
<dbReference type="Pfam" id="PF07411">
    <property type="entry name" value="DUF1508"/>
    <property type="match status" value="2"/>
</dbReference>
<feature type="domain" description="DUF1508" evidence="1">
    <location>
        <begin position="61"/>
        <end position="107"/>
    </location>
</feature>
<dbReference type="InterPro" id="IPR010879">
    <property type="entry name" value="DUF1508"/>
</dbReference>
<dbReference type="PANTHER" id="PTHR40606">
    <property type="match status" value="1"/>
</dbReference>
<gene>
    <name evidence="2" type="ORF">H0A68_03830</name>
</gene>
<sequence>MSGTYDLKRSGDQFMFNLKAGNGEIILTSERYTTKAAAENGIESVRKNSPNNDRYKRLANKNGDPYFTLTASNGQEIGRSETYSGTAAMNNGIESVKKNGPDAKVKDNT</sequence>
<proteinExistence type="predicted"/>
<dbReference type="PANTHER" id="PTHR40606:SF1">
    <property type="entry name" value="UPF0339 PROTEIN YEGP"/>
    <property type="match status" value="1"/>
</dbReference>
<dbReference type="InterPro" id="IPR051141">
    <property type="entry name" value="UPF0339_domain"/>
</dbReference>
<evidence type="ECO:0000313" key="3">
    <source>
        <dbReference type="Proteomes" id="UP000580517"/>
    </source>
</evidence>
<organism evidence="2 3">
    <name type="scientific">Allopusillimonas soli</name>
    <dbReference type="NCBI Taxonomy" id="659016"/>
    <lineage>
        <taxon>Bacteria</taxon>
        <taxon>Pseudomonadati</taxon>
        <taxon>Pseudomonadota</taxon>
        <taxon>Betaproteobacteria</taxon>
        <taxon>Burkholderiales</taxon>
        <taxon>Alcaligenaceae</taxon>
        <taxon>Allopusillimonas</taxon>
    </lineage>
</organism>
<name>A0A853FAN9_9BURK</name>
<feature type="domain" description="DUF1508" evidence="1">
    <location>
        <begin position="11"/>
        <end position="55"/>
    </location>
</feature>
<dbReference type="Gene3D" id="2.30.29.80">
    <property type="match status" value="1"/>
</dbReference>
<dbReference type="EMBL" id="JACCEW010000001">
    <property type="protein sequence ID" value="NYT35990.1"/>
    <property type="molecule type" value="Genomic_DNA"/>
</dbReference>
<comment type="caution">
    <text evidence="2">The sequence shown here is derived from an EMBL/GenBank/DDBJ whole genome shotgun (WGS) entry which is preliminary data.</text>
</comment>
<dbReference type="AlphaFoldDB" id="A0A853FAN9"/>
<protein>
    <submittedName>
        <fullName evidence="2">YegP family protein</fullName>
    </submittedName>
</protein>
<dbReference type="SUPFAM" id="SSF160113">
    <property type="entry name" value="YegP-like"/>
    <property type="match status" value="2"/>
</dbReference>
<accession>A0A853FAN9</accession>
<dbReference type="Proteomes" id="UP000580517">
    <property type="component" value="Unassembled WGS sequence"/>
</dbReference>
<evidence type="ECO:0000313" key="2">
    <source>
        <dbReference type="EMBL" id="NYT35990.1"/>
    </source>
</evidence>
<dbReference type="OrthoDB" id="9802792at2"/>
<dbReference type="RefSeq" id="WP_129967909.1">
    <property type="nucleotide sequence ID" value="NZ_JACCEW010000001.1"/>
</dbReference>
<dbReference type="InterPro" id="IPR036913">
    <property type="entry name" value="YegP-like_sf"/>
</dbReference>
<evidence type="ECO:0000259" key="1">
    <source>
        <dbReference type="Pfam" id="PF07411"/>
    </source>
</evidence>
<keyword evidence="3" id="KW-1185">Reference proteome</keyword>